<dbReference type="AlphaFoldDB" id="A0A2I0VV33"/>
<reference evidence="1 2" key="1">
    <citation type="journal article" date="2016" name="Sci. Rep.">
        <title>The Dendrobium catenatum Lindl. genome sequence provides insights into polysaccharide synthase, floral development and adaptive evolution.</title>
        <authorList>
            <person name="Zhang G.Q."/>
            <person name="Xu Q."/>
            <person name="Bian C."/>
            <person name="Tsai W.C."/>
            <person name="Yeh C.M."/>
            <person name="Liu K.W."/>
            <person name="Yoshida K."/>
            <person name="Zhang L.S."/>
            <person name="Chang S.B."/>
            <person name="Chen F."/>
            <person name="Shi Y."/>
            <person name="Su Y.Y."/>
            <person name="Zhang Y.Q."/>
            <person name="Chen L.J."/>
            <person name="Yin Y."/>
            <person name="Lin M."/>
            <person name="Huang H."/>
            <person name="Deng H."/>
            <person name="Wang Z.W."/>
            <person name="Zhu S.L."/>
            <person name="Zhao X."/>
            <person name="Deng C."/>
            <person name="Niu S.C."/>
            <person name="Huang J."/>
            <person name="Wang M."/>
            <person name="Liu G.H."/>
            <person name="Yang H.J."/>
            <person name="Xiao X.J."/>
            <person name="Hsiao Y.Y."/>
            <person name="Wu W.L."/>
            <person name="Chen Y.Y."/>
            <person name="Mitsuda N."/>
            <person name="Ohme-Takagi M."/>
            <person name="Luo Y.B."/>
            <person name="Van de Peer Y."/>
            <person name="Liu Z.J."/>
        </authorList>
    </citation>
    <scope>NUCLEOTIDE SEQUENCE [LARGE SCALE GENOMIC DNA]</scope>
    <source>
        <tissue evidence="1">The whole plant</tissue>
    </source>
</reference>
<organism evidence="1 2">
    <name type="scientific">Dendrobium catenatum</name>
    <dbReference type="NCBI Taxonomy" id="906689"/>
    <lineage>
        <taxon>Eukaryota</taxon>
        <taxon>Viridiplantae</taxon>
        <taxon>Streptophyta</taxon>
        <taxon>Embryophyta</taxon>
        <taxon>Tracheophyta</taxon>
        <taxon>Spermatophyta</taxon>
        <taxon>Magnoliopsida</taxon>
        <taxon>Liliopsida</taxon>
        <taxon>Asparagales</taxon>
        <taxon>Orchidaceae</taxon>
        <taxon>Epidendroideae</taxon>
        <taxon>Malaxideae</taxon>
        <taxon>Dendrobiinae</taxon>
        <taxon>Dendrobium</taxon>
    </lineage>
</organism>
<protein>
    <submittedName>
        <fullName evidence="1">Uncharacterized protein</fullName>
    </submittedName>
</protein>
<dbReference type="EMBL" id="KZ503212">
    <property type="protein sequence ID" value="PKU67278.1"/>
    <property type="molecule type" value="Genomic_DNA"/>
</dbReference>
<keyword evidence="2" id="KW-1185">Reference proteome</keyword>
<accession>A0A2I0VV33</accession>
<evidence type="ECO:0000313" key="2">
    <source>
        <dbReference type="Proteomes" id="UP000233837"/>
    </source>
</evidence>
<sequence length="84" mass="9984">MIEYLKESLKRIDEDERREKEEENYKKLIENFNPDEDDLLDEEDILVIHYDIGGSSHSEDPHANELLEMEEGSEILKLVLYNNC</sequence>
<proteinExistence type="predicted"/>
<reference evidence="1 2" key="2">
    <citation type="journal article" date="2017" name="Nature">
        <title>The Apostasia genome and the evolution of orchids.</title>
        <authorList>
            <person name="Zhang G.Q."/>
            <person name="Liu K.W."/>
            <person name="Li Z."/>
            <person name="Lohaus R."/>
            <person name="Hsiao Y.Y."/>
            <person name="Niu S.C."/>
            <person name="Wang J.Y."/>
            <person name="Lin Y.C."/>
            <person name="Xu Q."/>
            <person name="Chen L.J."/>
            <person name="Yoshida K."/>
            <person name="Fujiwara S."/>
            <person name="Wang Z.W."/>
            <person name="Zhang Y.Q."/>
            <person name="Mitsuda N."/>
            <person name="Wang M."/>
            <person name="Liu G.H."/>
            <person name="Pecoraro L."/>
            <person name="Huang H.X."/>
            <person name="Xiao X.J."/>
            <person name="Lin M."/>
            <person name="Wu X.Y."/>
            <person name="Wu W.L."/>
            <person name="Chen Y.Y."/>
            <person name="Chang S.B."/>
            <person name="Sakamoto S."/>
            <person name="Ohme-Takagi M."/>
            <person name="Yagi M."/>
            <person name="Zeng S.J."/>
            <person name="Shen C.Y."/>
            <person name="Yeh C.M."/>
            <person name="Luo Y.B."/>
            <person name="Tsai W.C."/>
            <person name="Van de Peer Y."/>
            <person name="Liu Z.J."/>
        </authorList>
    </citation>
    <scope>NUCLEOTIDE SEQUENCE [LARGE SCALE GENOMIC DNA]</scope>
    <source>
        <tissue evidence="1">The whole plant</tissue>
    </source>
</reference>
<dbReference type="Proteomes" id="UP000233837">
    <property type="component" value="Unassembled WGS sequence"/>
</dbReference>
<evidence type="ECO:0000313" key="1">
    <source>
        <dbReference type="EMBL" id="PKU67278.1"/>
    </source>
</evidence>
<name>A0A2I0VV33_9ASPA</name>
<gene>
    <name evidence="1" type="ORF">MA16_Dca016007</name>
</gene>